<sequence>MQKVLRVAWCYLAPHIFRAHATQHSETLLLETSSISELKDICGWPSMSALPLTVVFQTLEAQHRRPYNMTPSPGRPRGPAHNFPTSTPREQGRIYSASACQDVRAIWSSDPRLAGGGRRAHSRSTIIGSADEGRHRARLTSSSGTSSTAADTATSNTASSSSSDYFGFRAVPVGDGLQERGCPHGKETGMSTRCAAICYAEGIGVRTAGASPHLPRCLDLYGGFDLLIGLATRVRCVLYPNRSEHRVKAAIVKRRL</sequence>
<name>A0A4Q9MTR2_9APHY</name>
<feature type="compositionally biased region" description="Low complexity" evidence="1">
    <location>
        <begin position="140"/>
        <end position="162"/>
    </location>
</feature>
<evidence type="ECO:0000313" key="2">
    <source>
        <dbReference type="EMBL" id="TBU29972.1"/>
    </source>
</evidence>
<reference evidence="2" key="1">
    <citation type="submission" date="2019-01" db="EMBL/GenBank/DDBJ databases">
        <title>Draft genome sequences of three monokaryotic isolates of the white-rot basidiomycete fungus Dichomitus squalens.</title>
        <authorList>
            <consortium name="DOE Joint Genome Institute"/>
            <person name="Lopez S.C."/>
            <person name="Andreopoulos B."/>
            <person name="Pangilinan J."/>
            <person name="Lipzen A."/>
            <person name="Riley R."/>
            <person name="Ahrendt S."/>
            <person name="Ng V."/>
            <person name="Barry K."/>
            <person name="Daum C."/>
            <person name="Grigoriev I.V."/>
            <person name="Hilden K.S."/>
            <person name="Makela M.R."/>
            <person name="de Vries R.P."/>
        </authorList>
    </citation>
    <scope>NUCLEOTIDE SEQUENCE [LARGE SCALE GENOMIC DNA]</scope>
    <source>
        <strain evidence="2">OM18370.1</strain>
    </source>
</reference>
<feature type="region of interest" description="Disordered" evidence="1">
    <location>
        <begin position="65"/>
        <end position="89"/>
    </location>
</feature>
<evidence type="ECO:0000256" key="1">
    <source>
        <dbReference type="SAM" id="MobiDB-lite"/>
    </source>
</evidence>
<protein>
    <submittedName>
        <fullName evidence="2">Uncharacterized protein</fullName>
    </submittedName>
</protein>
<gene>
    <name evidence="2" type="ORF">BD311DRAFT_248184</name>
</gene>
<organism evidence="2">
    <name type="scientific">Dichomitus squalens</name>
    <dbReference type="NCBI Taxonomy" id="114155"/>
    <lineage>
        <taxon>Eukaryota</taxon>
        <taxon>Fungi</taxon>
        <taxon>Dikarya</taxon>
        <taxon>Basidiomycota</taxon>
        <taxon>Agaricomycotina</taxon>
        <taxon>Agaricomycetes</taxon>
        <taxon>Polyporales</taxon>
        <taxon>Polyporaceae</taxon>
        <taxon>Dichomitus</taxon>
    </lineage>
</organism>
<feature type="region of interest" description="Disordered" evidence="1">
    <location>
        <begin position="111"/>
        <end position="162"/>
    </location>
</feature>
<dbReference type="AlphaFoldDB" id="A0A4Q9MTR2"/>
<dbReference type="EMBL" id="ML143409">
    <property type="protein sequence ID" value="TBU29972.1"/>
    <property type="molecule type" value="Genomic_DNA"/>
</dbReference>
<dbReference type="Proteomes" id="UP000292957">
    <property type="component" value="Unassembled WGS sequence"/>
</dbReference>
<proteinExistence type="predicted"/>
<accession>A0A4Q9MTR2</accession>